<keyword evidence="2" id="KW-1185">Reference proteome</keyword>
<dbReference type="Proteomes" id="UP001157133">
    <property type="component" value="Unassembled WGS sequence"/>
</dbReference>
<accession>A0ABQ6H767</accession>
<proteinExistence type="predicted"/>
<sequence>MKKAKPGYRYEPIANGIYLCYWDNQTTICLAQSHAKASKLKVWADKIMKVRIQETKESNARYFHVPVASDYIEPIVASMKL</sequence>
<dbReference type="RefSeq" id="WP_284207655.1">
    <property type="nucleotide sequence ID" value="NZ_BSSU01000008.1"/>
</dbReference>
<dbReference type="EMBL" id="BSSU01000008">
    <property type="protein sequence ID" value="GLX82296.1"/>
    <property type="molecule type" value="Genomic_DNA"/>
</dbReference>
<organism evidence="1 2">
    <name type="scientific">Thalassotalea eurytherma</name>
    <dbReference type="NCBI Taxonomy" id="1144278"/>
    <lineage>
        <taxon>Bacteria</taxon>
        <taxon>Pseudomonadati</taxon>
        <taxon>Pseudomonadota</taxon>
        <taxon>Gammaproteobacteria</taxon>
        <taxon>Alteromonadales</taxon>
        <taxon>Colwelliaceae</taxon>
        <taxon>Thalassotalea</taxon>
    </lineage>
</organism>
<protein>
    <recommendedName>
        <fullName evidence="3">DUF4102 domain-containing protein</fullName>
    </recommendedName>
</protein>
<evidence type="ECO:0000313" key="1">
    <source>
        <dbReference type="EMBL" id="GLX82296.1"/>
    </source>
</evidence>
<name>A0ABQ6H767_9GAMM</name>
<evidence type="ECO:0000313" key="2">
    <source>
        <dbReference type="Proteomes" id="UP001157133"/>
    </source>
</evidence>
<evidence type="ECO:0008006" key="3">
    <source>
        <dbReference type="Google" id="ProtNLM"/>
    </source>
</evidence>
<comment type="caution">
    <text evidence="1">The sequence shown here is derived from an EMBL/GenBank/DDBJ whole genome shotgun (WGS) entry which is preliminary data.</text>
</comment>
<gene>
    <name evidence="1" type="ORF">theurythT_17480</name>
</gene>
<reference evidence="1 2" key="1">
    <citation type="submission" date="2023-03" db="EMBL/GenBank/DDBJ databases">
        <title>Draft genome sequence of Thalassotalea eurytherma JCM 18482T.</title>
        <authorList>
            <person name="Sawabe T."/>
        </authorList>
    </citation>
    <scope>NUCLEOTIDE SEQUENCE [LARGE SCALE GENOMIC DNA]</scope>
    <source>
        <strain evidence="1 2">JCM 18482</strain>
    </source>
</reference>